<evidence type="ECO:0000256" key="12">
    <source>
        <dbReference type="ARBA" id="ARBA00022958"/>
    </source>
</evidence>
<dbReference type="HAMAP" id="MF_01274">
    <property type="entry name" value="Pantothen_kinase_3"/>
    <property type="match status" value="1"/>
</dbReference>
<evidence type="ECO:0000256" key="5">
    <source>
        <dbReference type="ARBA" id="ARBA00011738"/>
    </source>
</evidence>
<dbReference type="OrthoDB" id="9781305at2"/>
<evidence type="ECO:0000313" key="18">
    <source>
        <dbReference type="Proteomes" id="UP000011541"/>
    </source>
</evidence>
<dbReference type="Pfam" id="PF03309">
    <property type="entry name" value="Pan_kinase"/>
    <property type="match status" value="1"/>
</dbReference>
<evidence type="ECO:0000256" key="9">
    <source>
        <dbReference type="ARBA" id="ARBA00022741"/>
    </source>
</evidence>
<keyword evidence="7 16" id="KW-0963">Cytoplasm</keyword>
<evidence type="ECO:0000256" key="4">
    <source>
        <dbReference type="ARBA" id="ARBA00005225"/>
    </source>
</evidence>
<accession>M1L7V4</accession>
<evidence type="ECO:0000256" key="15">
    <source>
        <dbReference type="ARBA" id="ARBA00040883"/>
    </source>
</evidence>
<evidence type="ECO:0000256" key="6">
    <source>
        <dbReference type="ARBA" id="ARBA00012102"/>
    </source>
</evidence>
<name>M1L7V4_9PROT</name>
<keyword evidence="12 16" id="KW-0630">Potassium</keyword>
<sequence>MIILIDSGNSRIKVGWFLNKNGSINREPHAAIFDNLNIKSLNQWLLCLPKKPNYALGVNVAGKHRENIIEKELNNIDCKIKWVVAKKRTSILVNKYKNPNQLGADRWAAMIGIVEKQSKIHPPLIVASFGTATTIDIISPENVFIGGIILPGSFMMRQSLTNGTANLPMSSGESSEFPLDTINSINSGVSSAQSGALARQCIITFKKYHQFPIIYVTGGVWPEIEKETRQLINEIEFKSEKKVDIIYENRPVLDGLAIIAMLNK</sequence>
<dbReference type="PATRIC" id="fig|1208920.3.peg.663"/>
<comment type="similarity">
    <text evidence="14 16">Belongs to the type III pantothenate kinase family.</text>
</comment>
<evidence type="ECO:0000256" key="2">
    <source>
        <dbReference type="ARBA" id="ARBA00001958"/>
    </source>
</evidence>
<evidence type="ECO:0000256" key="13">
    <source>
        <dbReference type="ARBA" id="ARBA00022993"/>
    </source>
</evidence>
<comment type="function">
    <text evidence="16">Catalyzes the phosphorylation of pantothenate (Pan), the first step in CoA biosynthesis.</text>
</comment>
<comment type="cofactor">
    <cofactor evidence="2">
        <name>K(+)</name>
        <dbReference type="ChEBI" id="CHEBI:29103"/>
    </cofactor>
</comment>
<organism evidence="17 18">
    <name type="scientific">Candidatus Kinetoplastidibacterium stringomonadis TCC290E</name>
    <dbReference type="NCBI Taxonomy" id="1208920"/>
    <lineage>
        <taxon>Bacteria</taxon>
        <taxon>Pseudomonadati</taxon>
        <taxon>Pseudomonadota</taxon>
        <taxon>Betaproteobacteria</taxon>
        <taxon>Candidatus Kinetoplastidibacterium</taxon>
    </lineage>
</organism>
<dbReference type="EMBL" id="CP003805">
    <property type="protein sequence ID" value="AGF48663.1"/>
    <property type="molecule type" value="Genomic_DNA"/>
</dbReference>
<dbReference type="EC" id="2.7.1.33" evidence="6 16"/>
<comment type="subunit">
    <text evidence="5 16">Homodimer.</text>
</comment>
<dbReference type="HOGENOM" id="CLU_066627_0_0_4"/>
<evidence type="ECO:0000256" key="8">
    <source>
        <dbReference type="ARBA" id="ARBA00022679"/>
    </source>
</evidence>
<comment type="catalytic activity">
    <reaction evidence="1 16">
        <text>(R)-pantothenate + ATP = (R)-4'-phosphopantothenate + ADP + H(+)</text>
        <dbReference type="Rhea" id="RHEA:16373"/>
        <dbReference type="ChEBI" id="CHEBI:10986"/>
        <dbReference type="ChEBI" id="CHEBI:15378"/>
        <dbReference type="ChEBI" id="CHEBI:29032"/>
        <dbReference type="ChEBI" id="CHEBI:30616"/>
        <dbReference type="ChEBI" id="CHEBI:456216"/>
        <dbReference type="EC" id="2.7.1.33"/>
    </reaction>
</comment>
<proteinExistence type="inferred from homology"/>
<feature type="binding site" evidence="16">
    <location>
        <begin position="6"/>
        <end position="13"/>
    </location>
    <ligand>
        <name>ATP</name>
        <dbReference type="ChEBI" id="CHEBI:30616"/>
    </ligand>
</feature>
<evidence type="ECO:0000256" key="16">
    <source>
        <dbReference type="HAMAP-Rule" id="MF_01274"/>
    </source>
</evidence>
<keyword evidence="10 16" id="KW-0418">Kinase</keyword>
<evidence type="ECO:0000256" key="11">
    <source>
        <dbReference type="ARBA" id="ARBA00022840"/>
    </source>
</evidence>
<dbReference type="KEGG" id="kon:CONE_0127"/>
<dbReference type="PANTHER" id="PTHR34265">
    <property type="entry name" value="TYPE III PANTOTHENATE KINASE"/>
    <property type="match status" value="1"/>
</dbReference>
<dbReference type="AlphaFoldDB" id="M1L7V4"/>
<feature type="binding site" evidence="16">
    <location>
        <position position="131"/>
    </location>
    <ligand>
        <name>ATP</name>
        <dbReference type="ChEBI" id="CHEBI:30616"/>
    </ligand>
</feature>
<evidence type="ECO:0000256" key="1">
    <source>
        <dbReference type="ARBA" id="ARBA00001206"/>
    </source>
</evidence>
<dbReference type="GO" id="GO:0005737">
    <property type="term" value="C:cytoplasm"/>
    <property type="evidence" value="ECO:0007669"/>
    <property type="project" value="UniProtKB-SubCell"/>
</dbReference>
<dbReference type="GO" id="GO:0015937">
    <property type="term" value="P:coenzyme A biosynthetic process"/>
    <property type="evidence" value="ECO:0007669"/>
    <property type="project" value="UniProtKB-UniRule"/>
</dbReference>
<evidence type="ECO:0000256" key="14">
    <source>
        <dbReference type="ARBA" id="ARBA00038036"/>
    </source>
</evidence>
<evidence type="ECO:0000256" key="3">
    <source>
        <dbReference type="ARBA" id="ARBA00004496"/>
    </source>
</evidence>
<dbReference type="InterPro" id="IPR043129">
    <property type="entry name" value="ATPase_NBD"/>
</dbReference>
<feature type="binding site" evidence="16">
    <location>
        <position position="96"/>
    </location>
    <ligand>
        <name>substrate</name>
    </ligand>
</feature>
<dbReference type="eggNOG" id="COG1521">
    <property type="taxonomic scope" value="Bacteria"/>
</dbReference>
<dbReference type="Proteomes" id="UP000011541">
    <property type="component" value="Chromosome"/>
</dbReference>
<evidence type="ECO:0000256" key="10">
    <source>
        <dbReference type="ARBA" id="ARBA00022777"/>
    </source>
</evidence>
<comment type="caution">
    <text evidence="16">Lacks conserved residue(s) required for the propagation of feature annotation.</text>
</comment>
<evidence type="ECO:0000313" key="17">
    <source>
        <dbReference type="EMBL" id="AGF48663.1"/>
    </source>
</evidence>
<evidence type="ECO:0000256" key="7">
    <source>
        <dbReference type="ARBA" id="ARBA00022490"/>
    </source>
</evidence>
<gene>
    <name evidence="16" type="primary">coaX</name>
    <name evidence="17" type="ORF">CONE_0127</name>
</gene>
<reference evidence="17 18" key="1">
    <citation type="journal article" date="2013" name="Genome Biol. Evol.">
        <title>Genome evolution and phylogenomic analysis of candidatus kinetoplastibacterium, the betaproteobacterial endosymbionts of strigomonas and angomonas.</title>
        <authorList>
            <person name="Alves J.M."/>
            <person name="Serrano M.G."/>
            <person name="Maia da Silva F."/>
            <person name="Voegtly L.J."/>
            <person name="Matveyev A.V."/>
            <person name="Teixeira M.M."/>
            <person name="Camargo E.P."/>
            <person name="Buck G.A."/>
        </authorList>
    </citation>
    <scope>NUCLEOTIDE SEQUENCE [LARGE SCALE GENOMIC DNA]</scope>
    <source>
        <strain evidence="17 18">TCC290E</strain>
    </source>
</reference>
<keyword evidence="9 16" id="KW-0547">Nucleotide-binding</keyword>
<dbReference type="GO" id="GO:0004594">
    <property type="term" value="F:pantothenate kinase activity"/>
    <property type="evidence" value="ECO:0007669"/>
    <property type="project" value="UniProtKB-UniRule"/>
</dbReference>
<protein>
    <recommendedName>
        <fullName evidence="15 16">Type III pantothenate kinase</fullName>
        <ecNumber evidence="6 16">2.7.1.33</ecNumber>
    </recommendedName>
    <alternativeName>
        <fullName evidence="16">PanK-III</fullName>
    </alternativeName>
    <alternativeName>
        <fullName evidence="16">Pantothenic acid kinase</fullName>
    </alternativeName>
</protein>
<dbReference type="STRING" id="1208920.CONE_0127"/>
<feature type="binding site" evidence="16">
    <location>
        <begin position="103"/>
        <end position="106"/>
    </location>
    <ligand>
        <name>substrate</name>
    </ligand>
</feature>
<keyword evidence="18" id="KW-1185">Reference proteome</keyword>
<dbReference type="SUPFAM" id="SSF53067">
    <property type="entry name" value="Actin-like ATPase domain"/>
    <property type="match status" value="2"/>
</dbReference>
<comment type="pathway">
    <text evidence="4 16">Cofactor biosynthesis; coenzyme A biosynthesis; CoA from (R)-pantothenate: step 1/5.</text>
</comment>
<dbReference type="UniPathway" id="UPA00241">
    <property type="reaction ID" value="UER00352"/>
</dbReference>
<comment type="cofactor">
    <cofactor evidence="16">
        <name>NH4(+)</name>
        <dbReference type="ChEBI" id="CHEBI:28938"/>
    </cofactor>
    <cofactor evidence="16">
        <name>K(+)</name>
        <dbReference type="ChEBI" id="CHEBI:29103"/>
    </cofactor>
    <text evidence="16">A monovalent cation. Ammonium or potassium.</text>
</comment>
<keyword evidence="11 16" id="KW-0067">ATP-binding</keyword>
<keyword evidence="13 16" id="KW-0173">Coenzyme A biosynthesis</keyword>
<dbReference type="Gene3D" id="3.30.420.40">
    <property type="match status" value="2"/>
</dbReference>
<dbReference type="GO" id="GO:0005524">
    <property type="term" value="F:ATP binding"/>
    <property type="evidence" value="ECO:0007669"/>
    <property type="project" value="UniProtKB-UniRule"/>
</dbReference>
<dbReference type="InterPro" id="IPR004619">
    <property type="entry name" value="Type_III_PanK"/>
</dbReference>
<dbReference type="NCBIfam" id="TIGR00671">
    <property type="entry name" value="baf"/>
    <property type="match status" value="1"/>
</dbReference>
<feature type="active site" description="Proton acceptor" evidence="16">
    <location>
        <position position="105"/>
    </location>
</feature>
<keyword evidence="8 16" id="KW-0808">Transferase</keyword>
<feature type="binding site" evidence="16">
    <location>
        <position position="181"/>
    </location>
    <ligand>
        <name>substrate</name>
    </ligand>
</feature>
<dbReference type="CDD" id="cd24015">
    <property type="entry name" value="ASKHA_NBD_PanK-III"/>
    <property type="match status" value="1"/>
</dbReference>
<dbReference type="RefSeq" id="WP_015397347.1">
    <property type="nucleotide sequence ID" value="NC_020299.1"/>
</dbReference>
<dbReference type="PANTHER" id="PTHR34265:SF1">
    <property type="entry name" value="TYPE III PANTOTHENATE KINASE"/>
    <property type="match status" value="1"/>
</dbReference>
<comment type="subcellular location">
    <subcellularLocation>
        <location evidence="3 16">Cytoplasm</location>
    </subcellularLocation>
</comment>